<keyword evidence="2" id="KW-1133">Transmembrane helix</keyword>
<dbReference type="GO" id="GO:0006488">
    <property type="term" value="P:dolichol-linked oligosaccharide biosynthetic process"/>
    <property type="evidence" value="ECO:0007669"/>
    <property type="project" value="InterPro"/>
</dbReference>
<feature type="transmembrane region" description="Helical" evidence="2">
    <location>
        <begin position="6"/>
        <end position="27"/>
    </location>
</feature>
<feature type="region of interest" description="Disordered" evidence="1">
    <location>
        <begin position="52"/>
        <end position="75"/>
    </location>
</feature>
<dbReference type="GO" id="GO:0016095">
    <property type="term" value="P:polyprenol catabolic process"/>
    <property type="evidence" value="ECO:0007669"/>
    <property type="project" value="TreeGrafter"/>
</dbReference>
<keyword evidence="4" id="KW-1185">Reference proteome</keyword>
<evidence type="ECO:0000256" key="1">
    <source>
        <dbReference type="SAM" id="MobiDB-lite"/>
    </source>
</evidence>
<feature type="transmembrane region" description="Helical" evidence="2">
    <location>
        <begin position="221"/>
        <end position="243"/>
    </location>
</feature>
<dbReference type="AlphaFoldDB" id="A0A1R1YRD0"/>
<dbReference type="PANTHER" id="PTHR14624:SF0">
    <property type="entry name" value="POLYPRENOL REDUCTASE"/>
    <property type="match status" value="1"/>
</dbReference>
<reference evidence="4" key="1">
    <citation type="submission" date="2017-01" db="EMBL/GenBank/DDBJ databases">
        <authorList>
            <person name="Wang Y."/>
            <person name="White M."/>
            <person name="Kvist S."/>
            <person name="Moncalvo J.-M."/>
        </authorList>
    </citation>
    <scope>NUCLEOTIDE SEQUENCE [LARGE SCALE GENOMIC DNA]</scope>
    <source>
        <strain evidence="4">ID-206-W2</strain>
    </source>
</reference>
<feature type="transmembrane region" description="Helical" evidence="2">
    <location>
        <begin position="190"/>
        <end position="209"/>
    </location>
</feature>
<dbReference type="OrthoDB" id="5593511at2759"/>
<proteinExistence type="predicted"/>
<dbReference type="GO" id="GO:0003865">
    <property type="term" value="F:3-oxo-5-alpha-steroid 4-dehydrogenase activity"/>
    <property type="evidence" value="ECO:0007669"/>
    <property type="project" value="TreeGrafter"/>
</dbReference>
<sequence>MFIALFFRVYFLASTSITIICELIPVLRVNFVHYGKVKNNLNLSNEKKVENENIDSKKNTGKSTSIDNKLHSLKRNPPASKKIKEIIADKDLNSNTILEKLSRFSVPKNSFAYFYIFGSMVACHFLRELLGWDSRGEMFDSVSSRDPLFFSLLKFIECNYSPNREMYKLPSPDPLIKLCEPFVEVVPKRLIFVMGLFAINVLIRLYETASMQPLSTSRIHVAHFIAGIGFYLFAPFALIIDVIYLQSKLKKAIVFIYIIYLFCLLI</sequence>
<keyword evidence="2" id="KW-0472">Membrane</keyword>
<accession>A0A1R1YRD0</accession>
<dbReference type="EMBL" id="LSSM01000312">
    <property type="protein sequence ID" value="OMJ29336.1"/>
    <property type="molecule type" value="Genomic_DNA"/>
</dbReference>
<dbReference type="UniPathway" id="UPA00378"/>
<dbReference type="InterPro" id="IPR039698">
    <property type="entry name" value="Dfg10/SRD5A3"/>
</dbReference>
<evidence type="ECO:0000256" key="2">
    <source>
        <dbReference type="SAM" id="Phobius"/>
    </source>
</evidence>
<comment type="caution">
    <text evidence="3">The sequence shown here is derived from an EMBL/GenBank/DDBJ whole genome shotgun (WGS) entry which is preliminary data.</text>
</comment>
<evidence type="ECO:0000313" key="3">
    <source>
        <dbReference type="EMBL" id="OMJ29336.1"/>
    </source>
</evidence>
<dbReference type="PANTHER" id="PTHR14624">
    <property type="entry name" value="DFG10 PROTEIN"/>
    <property type="match status" value="1"/>
</dbReference>
<evidence type="ECO:0000313" key="4">
    <source>
        <dbReference type="Proteomes" id="UP000187429"/>
    </source>
</evidence>
<dbReference type="GO" id="GO:0005783">
    <property type="term" value="C:endoplasmic reticulum"/>
    <property type="evidence" value="ECO:0007669"/>
    <property type="project" value="TreeGrafter"/>
</dbReference>
<dbReference type="Proteomes" id="UP000187429">
    <property type="component" value="Unassembled WGS sequence"/>
</dbReference>
<protein>
    <submittedName>
        <fullName evidence="3">Uncharacterized protein</fullName>
    </submittedName>
</protein>
<keyword evidence="2" id="KW-0812">Transmembrane</keyword>
<name>A0A1R1YRD0_9FUNG</name>
<organism evidence="3 4">
    <name type="scientific">Smittium culicis</name>
    <dbReference type="NCBI Taxonomy" id="133412"/>
    <lineage>
        <taxon>Eukaryota</taxon>
        <taxon>Fungi</taxon>
        <taxon>Fungi incertae sedis</taxon>
        <taxon>Zoopagomycota</taxon>
        <taxon>Kickxellomycotina</taxon>
        <taxon>Harpellomycetes</taxon>
        <taxon>Harpellales</taxon>
        <taxon>Legeriomycetaceae</taxon>
        <taxon>Smittium</taxon>
    </lineage>
</organism>
<gene>
    <name evidence="3" type="ORF">AYI69_g1168</name>
</gene>